<evidence type="ECO:0000313" key="4">
    <source>
        <dbReference type="EMBL" id="KLV10062.1"/>
    </source>
</evidence>
<dbReference type="Gene3D" id="3.20.20.450">
    <property type="entry name" value="EAL domain"/>
    <property type="match status" value="1"/>
</dbReference>
<evidence type="ECO:0000259" key="3">
    <source>
        <dbReference type="PROSITE" id="PS50887"/>
    </source>
</evidence>
<evidence type="ECO:0008006" key="6">
    <source>
        <dbReference type="Google" id="ProtNLM"/>
    </source>
</evidence>
<sequence length="641" mass="72122">MTLSTAHLYVLKTTIDHQAHSQLQQSLRTLESWLTLPDHVNLLRADSSSLTTIFTTQLRHTPGLSAELRLSAHAETPLHWVSRTDTVVTAQPWFTTVADFQPLTVRESLIYEGNPLGELIFTLSPETREQLLWQEAVSFFIVAGGCGLMLMFLIFIVLNHKLRSITTIAAQANLVMNNQFKSLLPLPGDGEGRTIARMLNHLAGQLESNFKLQAKEAVKLKEQAYRDNVSGLGNRHYFINQINTWLAESAKGGLLLLKSKLIDDIYRHRGFTEGDEFVRKLAESINSNIIHSEITLARLSYDEFAVLAPNITSDKLTIIGETLLGVHQELQTASGSESPDSVHIGLLMATHPGNASQLLAQLDNVLAQAARNPDHPLTLANDNEHPIAFGKLQWKNLLLEAIDNDGIQYQYQPVANENKGIYHYEVFSAIQKGQQRYAAGQFLGAIEDVGSGVVFDRHVIAYHINRLNADSTLGPLAINITTNSVSDPAFIRWLSQILERNQRLASRLFFEIPETSFVRTPDACSLLCSAIRFYKFRFGVDNYGRYFKSLDYLTEFRPDYVKIDFSYTHQLNDQQKINLLSSISRTAHSLNILTIATRVETETQLDRLSDLFVSGFQGYIIETRQKQSRLNQTIRAPLPSY</sequence>
<reference evidence="4 5" key="1">
    <citation type="submission" date="2015-05" db="EMBL/GenBank/DDBJ databases">
        <title>Photobacterium galathea sp. nov.</title>
        <authorList>
            <person name="Machado H."/>
            <person name="Gram L."/>
        </authorList>
    </citation>
    <scope>NUCLEOTIDE SEQUENCE [LARGE SCALE GENOMIC DNA]</scope>
    <source>
        <strain evidence="4 5">DSM 22954</strain>
    </source>
</reference>
<keyword evidence="1" id="KW-0472">Membrane</keyword>
<feature type="domain" description="EAL" evidence="2">
    <location>
        <begin position="391"/>
        <end position="638"/>
    </location>
</feature>
<dbReference type="PANTHER" id="PTHR33121">
    <property type="entry name" value="CYCLIC DI-GMP PHOSPHODIESTERASE PDEF"/>
    <property type="match status" value="1"/>
</dbReference>
<dbReference type="SMART" id="SM00052">
    <property type="entry name" value="EAL"/>
    <property type="match status" value="1"/>
</dbReference>
<feature type="domain" description="GGDEF" evidence="3">
    <location>
        <begin position="250"/>
        <end position="382"/>
    </location>
</feature>
<proteinExistence type="predicted"/>
<dbReference type="Gene3D" id="3.30.70.270">
    <property type="match status" value="1"/>
</dbReference>
<dbReference type="PANTHER" id="PTHR33121:SF79">
    <property type="entry name" value="CYCLIC DI-GMP PHOSPHODIESTERASE PDED-RELATED"/>
    <property type="match status" value="1"/>
</dbReference>
<dbReference type="InterPro" id="IPR001633">
    <property type="entry name" value="EAL_dom"/>
</dbReference>
<dbReference type="InterPro" id="IPR043128">
    <property type="entry name" value="Rev_trsase/Diguanyl_cyclase"/>
</dbReference>
<feature type="transmembrane region" description="Helical" evidence="1">
    <location>
        <begin position="136"/>
        <end position="158"/>
    </location>
</feature>
<dbReference type="Pfam" id="PF00990">
    <property type="entry name" value="GGDEF"/>
    <property type="match status" value="1"/>
</dbReference>
<keyword evidence="1" id="KW-1133">Transmembrane helix</keyword>
<dbReference type="PATRIC" id="fig|320778.3.peg.2058"/>
<accession>A0A0J1K6T8</accession>
<dbReference type="InterPro" id="IPR029787">
    <property type="entry name" value="Nucleotide_cyclase"/>
</dbReference>
<dbReference type="SMART" id="SM00267">
    <property type="entry name" value="GGDEF"/>
    <property type="match status" value="1"/>
</dbReference>
<protein>
    <recommendedName>
        <fullName evidence="6">Diguanylate phosphodiesterase</fullName>
    </recommendedName>
</protein>
<dbReference type="STRING" id="320778.ABT57_09450"/>
<comment type="caution">
    <text evidence="4">The sequence shown here is derived from an EMBL/GenBank/DDBJ whole genome shotgun (WGS) entry which is preliminary data.</text>
</comment>
<organism evidence="4 5">
    <name type="scientific">Photobacterium ganghwense</name>
    <dbReference type="NCBI Taxonomy" id="320778"/>
    <lineage>
        <taxon>Bacteria</taxon>
        <taxon>Pseudomonadati</taxon>
        <taxon>Pseudomonadota</taxon>
        <taxon>Gammaproteobacteria</taxon>
        <taxon>Vibrionales</taxon>
        <taxon>Vibrionaceae</taxon>
        <taxon>Photobacterium</taxon>
    </lineage>
</organism>
<dbReference type="InterPro" id="IPR000160">
    <property type="entry name" value="GGDEF_dom"/>
</dbReference>
<gene>
    <name evidence="4" type="ORF">ABT57_09450</name>
</gene>
<evidence type="ECO:0000313" key="5">
    <source>
        <dbReference type="Proteomes" id="UP000035909"/>
    </source>
</evidence>
<dbReference type="AlphaFoldDB" id="A0A0J1K6T8"/>
<dbReference type="PROSITE" id="PS50887">
    <property type="entry name" value="GGDEF"/>
    <property type="match status" value="1"/>
</dbReference>
<dbReference type="InterPro" id="IPR035919">
    <property type="entry name" value="EAL_sf"/>
</dbReference>
<dbReference type="EMBL" id="LDOU01000007">
    <property type="protein sequence ID" value="KLV10062.1"/>
    <property type="molecule type" value="Genomic_DNA"/>
</dbReference>
<name>A0A0J1K6T8_9GAMM</name>
<evidence type="ECO:0000259" key="2">
    <source>
        <dbReference type="PROSITE" id="PS50883"/>
    </source>
</evidence>
<evidence type="ECO:0000256" key="1">
    <source>
        <dbReference type="SAM" id="Phobius"/>
    </source>
</evidence>
<dbReference type="Pfam" id="PF00563">
    <property type="entry name" value="EAL"/>
    <property type="match status" value="1"/>
</dbReference>
<dbReference type="SUPFAM" id="SSF141868">
    <property type="entry name" value="EAL domain-like"/>
    <property type="match status" value="1"/>
</dbReference>
<dbReference type="GO" id="GO:0071111">
    <property type="term" value="F:cyclic-guanylate-specific phosphodiesterase activity"/>
    <property type="evidence" value="ECO:0007669"/>
    <property type="project" value="InterPro"/>
</dbReference>
<keyword evidence="5" id="KW-1185">Reference proteome</keyword>
<dbReference type="CDD" id="cd01948">
    <property type="entry name" value="EAL"/>
    <property type="match status" value="1"/>
</dbReference>
<dbReference type="SUPFAM" id="SSF55073">
    <property type="entry name" value="Nucleotide cyclase"/>
    <property type="match status" value="1"/>
</dbReference>
<dbReference type="PROSITE" id="PS50883">
    <property type="entry name" value="EAL"/>
    <property type="match status" value="1"/>
</dbReference>
<dbReference type="InterPro" id="IPR050706">
    <property type="entry name" value="Cyclic-di-GMP_PDE-like"/>
</dbReference>
<dbReference type="Proteomes" id="UP000035909">
    <property type="component" value="Unassembled WGS sequence"/>
</dbReference>
<keyword evidence="1" id="KW-0812">Transmembrane</keyword>